<dbReference type="Proteomes" id="UP001220395">
    <property type="component" value="Chromosome"/>
</dbReference>
<evidence type="ECO:0000256" key="1">
    <source>
        <dbReference type="SAM" id="SignalP"/>
    </source>
</evidence>
<evidence type="ECO:0000313" key="3">
    <source>
        <dbReference type="Proteomes" id="UP001220395"/>
    </source>
</evidence>
<reference evidence="2 3" key="1">
    <citation type="submission" date="2023-02" db="EMBL/GenBank/DDBJ databases">
        <title>Genome sequence of Sphingomonas naphthae.</title>
        <authorList>
            <person name="Kim S."/>
            <person name="Heo J."/>
            <person name="Kwon S.-W."/>
        </authorList>
    </citation>
    <scope>NUCLEOTIDE SEQUENCE [LARGE SCALE GENOMIC DNA]</scope>
    <source>
        <strain evidence="2 3">KACC 18716</strain>
    </source>
</reference>
<feature type="chain" id="PRO_5047391315" description="Tetratricopeptide repeat protein" evidence="1">
    <location>
        <begin position="28"/>
        <end position="420"/>
    </location>
</feature>
<evidence type="ECO:0000313" key="2">
    <source>
        <dbReference type="EMBL" id="WCT73022.1"/>
    </source>
</evidence>
<feature type="signal peptide" evidence="1">
    <location>
        <begin position="1"/>
        <end position="27"/>
    </location>
</feature>
<dbReference type="InterPro" id="IPR011990">
    <property type="entry name" value="TPR-like_helical_dom_sf"/>
</dbReference>
<name>A0ABY7TIG5_9SPHN</name>
<accession>A0ABY7TIG5</accession>
<organism evidence="2 3">
    <name type="scientific">Sphingomonas naphthae</name>
    <dbReference type="NCBI Taxonomy" id="1813468"/>
    <lineage>
        <taxon>Bacteria</taxon>
        <taxon>Pseudomonadati</taxon>
        <taxon>Pseudomonadota</taxon>
        <taxon>Alphaproteobacteria</taxon>
        <taxon>Sphingomonadales</taxon>
        <taxon>Sphingomonadaceae</taxon>
        <taxon>Sphingomonas</taxon>
    </lineage>
</organism>
<dbReference type="SUPFAM" id="SSF48452">
    <property type="entry name" value="TPR-like"/>
    <property type="match status" value="1"/>
</dbReference>
<dbReference type="EMBL" id="CP117411">
    <property type="protein sequence ID" value="WCT73022.1"/>
    <property type="molecule type" value="Genomic_DNA"/>
</dbReference>
<keyword evidence="3" id="KW-1185">Reference proteome</keyword>
<evidence type="ECO:0008006" key="4">
    <source>
        <dbReference type="Google" id="ProtNLM"/>
    </source>
</evidence>
<protein>
    <recommendedName>
        <fullName evidence="4">Tetratricopeptide repeat protein</fullName>
    </recommendedName>
</protein>
<keyword evidence="1" id="KW-0732">Signal</keyword>
<gene>
    <name evidence="2" type="ORF">PQ455_15510</name>
</gene>
<sequence>MKPVSTFALGLALALGTAAVVVTPATAAKKEEPAKAKLTPAVQNAAAAAQKAIAAGDFPGAAAQLTTAKAAIVSDDDKNVVGTLMVQNGQKSNDQASVRDGVNLMLESNKASANDQAVLYGLKGQFQSQAKDLAGAEASYLKALEVGSTEPNMVPLIVQTKSQQGKTLDALNFLNAEIAKKLAAGQTVPNDWFARGINDGYAAKSTAPDFAATKDATISLTEKWVGAYPTKSNWRDTLVIYRDMSRLPADAELDGYRLLRTIGGLKGERDYMDYVSSVYLRYPAEAKAVLDEAVAAGQINLASNKGASEINTLVAGKLAADKASLAAGAKGAATAANGKAAMSTADAYLGYGEWQKAIDLYKVAISKGGVDLDIANLHLGMAQARAGQAAEAKTTLASVKGSRAQLAKFWLVYLDHPVTA</sequence>
<dbReference type="RefSeq" id="WP_273686996.1">
    <property type="nucleotide sequence ID" value="NZ_CP117411.1"/>
</dbReference>
<proteinExistence type="predicted"/>